<feature type="signal peptide" evidence="5">
    <location>
        <begin position="1"/>
        <end position="25"/>
    </location>
</feature>
<dbReference type="InterPro" id="IPR036909">
    <property type="entry name" value="Cyt_c-like_dom_sf"/>
</dbReference>
<evidence type="ECO:0000256" key="3">
    <source>
        <dbReference type="ARBA" id="ARBA00023004"/>
    </source>
</evidence>
<dbReference type="RefSeq" id="WP_272458565.1">
    <property type="nucleotide sequence ID" value="NZ_JAGTJJ010000005.1"/>
</dbReference>
<name>A0A9X3X2U8_9BACT</name>
<evidence type="ECO:0000256" key="5">
    <source>
        <dbReference type="SAM" id="SignalP"/>
    </source>
</evidence>
<dbReference type="GO" id="GO:0009055">
    <property type="term" value="F:electron transfer activity"/>
    <property type="evidence" value="ECO:0007669"/>
    <property type="project" value="InterPro"/>
</dbReference>
<evidence type="ECO:0000256" key="4">
    <source>
        <dbReference type="PROSITE-ProRule" id="PRU00433"/>
    </source>
</evidence>
<dbReference type="SUPFAM" id="SSF46626">
    <property type="entry name" value="Cytochrome c"/>
    <property type="match status" value="1"/>
</dbReference>
<dbReference type="GO" id="GO:0046872">
    <property type="term" value="F:metal ion binding"/>
    <property type="evidence" value="ECO:0007669"/>
    <property type="project" value="UniProtKB-KW"/>
</dbReference>
<dbReference type="GO" id="GO:0020037">
    <property type="term" value="F:heme binding"/>
    <property type="evidence" value="ECO:0007669"/>
    <property type="project" value="InterPro"/>
</dbReference>
<proteinExistence type="predicted"/>
<evidence type="ECO:0000313" key="7">
    <source>
        <dbReference type="EMBL" id="MDC3981760.1"/>
    </source>
</evidence>
<keyword evidence="2 4" id="KW-0479">Metal-binding</keyword>
<evidence type="ECO:0000256" key="2">
    <source>
        <dbReference type="ARBA" id="ARBA00022723"/>
    </source>
</evidence>
<keyword evidence="3 4" id="KW-0408">Iron</keyword>
<keyword evidence="8" id="KW-1185">Reference proteome</keyword>
<gene>
    <name evidence="7" type="ORF">KEG57_14690</name>
</gene>
<dbReference type="Pfam" id="PF13442">
    <property type="entry name" value="Cytochrome_CBB3"/>
    <property type="match status" value="1"/>
</dbReference>
<dbReference type="PROSITE" id="PS51007">
    <property type="entry name" value="CYTC"/>
    <property type="match status" value="1"/>
</dbReference>
<comment type="caution">
    <text evidence="7">The sequence shown here is derived from an EMBL/GenBank/DDBJ whole genome shotgun (WGS) entry which is preliminary data.</text>
</comment>
<keyword evidence="5" id="KW-0732">Signal</keyword>
<feature type="domain" description="Cytochrome c" evidence="6">
    <location>
        <begin position="43"/>
        <end position="119"/>
    </location>
</feature>
<dbReference type="AlphaFoldDB" id="A0A9X3X2U8"/>
<evidence type="ECO:0000256" key="1">
    <source>
        <dbReference type="ARBA" id="ARBA00022617"/>
    </source>
</evidence>
<dbReference type="Gene3D" id="1.10.760.10">
    <property type="entry name" value="Cytochrome c-like domain"/>
    <property type="match status" value="1"/>
</dbReference>
<reference evidence="7 8" key="1">
    <citation type="submission" date="2021-04" db="EMBL/GenBank/DDBJ databases">
        <title>Genome analysis of Polyangium sp.</title>
        <authorList>
            <person name="Li Y."/>
            <person name="Wang J."/>
        </authorList>
    </citation>
    <scope>NUCLEOTIDE SEQUENCE [LARGE SCALE GENOMIC DNA]</scope>
    <source>
        <strain evidence="7 8">SDU14</strain>
    </source>
</reference>
<keyword evidence="1 4" id="KW-0349">Heme</keyword>
<dbReference type="PROSITE" id="PS51257">
    <property type="entry name" value="PROKAR_LIPOPROTEIN"/>
    <property type="match status" value="1"/>
</dbReference>
<feature type="chain" id="PRO_5040873738" evidence="5">
    <location>
        <begin position="26"/>
        <end position="119"/>
    </location>
</feature>
<evidence type="ECO:0000259" key="6">
    <source>
        <dbReference type="PROSITE" id="PS51007"/>
    </source>
</evidence>
<dbReference type="InterPro" id="IPR009056">
    <property type="entry name" value="Cyt_c-like_dom"/>
</dbReference>
<protein>
    <submittedName>
        <fullName evidence="7">C-type cytochrome</fullName>
    </submittedName>
</protein>
<evidence type="ECO:0000313" key="8">
    <source>
        <dbReference type="Proteomes" id="UP001151081"/>
    </source>
</evidence>
<sequence length="119" mass="12184">MSTLSQKNMLVCLLAFSMAAFGALAGCGSDSEGLGECPPDSSAQQTAGLSVITNSCTVCHNPNYANGTPAGGYDFSSADEIKAEAAEMYSEAAEGAMPPTGKLSETDLEALRVYLACTQ</sequence>
<organism evidence="7 8">
    <name type="scientific">Polyangium jinanense</name>
    <dbReference type="NCBI Taxonomy" id="2829994"/>
    <lineage>
        <taxon>Bacteria</taxon>
        <taxon>Pseudomonadati</taxon>
        <taxon>Myxococcota</taxon>
        <taxon>Polyangia</taxon>
        <taxon>Polyangiales</taxon>
        <taxon>Polyangiaceae</taxon>
        <taxon>Polyangium</taxon>
    </lineage>
</organism>
<accession>A0A9X3X2U8</accession>
<dbReference type="Proteomes" id="UP001151081">
    <property type="component" value="Unassembled WGS sequence"/>
</dbReference>
<dbReference type="EMBL" id="JAGTJJ010000005">
    <property type="protein sequence ID" value="MDC3981760.1"/>
    <property type="molecule type" value="Genomic_DNA"/>
</dbReference>